<keyword evidence="3" id="KW-0560">Oxidoreductase</keyword>
<evidence type="ECO:0000256" key="3">
    <source>
        <dbReference type="ARBA" id="ARBA00023002"/>
    </source>
</evidence>
<dbReference type="CDD" id="cd04730">
    <property type="entry name" value="NPD_like"/>
    <property type="match status" value="1"/>
</dbReference>
<gene>
    <name evidence="4" type="ORF">BC936DRAFT_142005</name>
</gene>
<dbReference type="InterPro" id="IPR013785">
    <property type="entry name" value="Aldolase_TIM"/>
</dbReference>
<dbReference type="GO" id="GO:0051213">
    <property type="term" value="F:dioxygenase activity"/>
    <property type="evidence" value="ECO:0007669"/>
    <property type="project" value="UniProtKB-KW"/>
</dbReference>
<reference evidence="4 5" key="1">
    <citation type="journal article" date="2018" name="New Phytol.">
        <title>Phylogenomics of Endogonaceae and evolution of mycorrhizas within Mucoromycota.</title>
        <authorList>
            <person name="Chang Y."/>
            <person name="Desiro A."/>
            <person name="Na H."/>
            <person name="Sandor L."/>
            <person name="Lipzen A."/>
            <person name="Clum A."/>
            <person name="Barry K."/>
            <person name="Grigoriev I.V."/>
            <person name="Martin F.M."/>
            <person name="Stajich J.E."/>
            <person name="Smith M.E."/>
            <person name="Bonito G."/>
            <person name="Spatafora J.W."/>
        </authorList>
    </citation>
    <scope>NUCLEOTIDE SEQUENCE [LARGE SCALE GENOMIC DNA]</scope>
    <source>
        <strain evidence="4 5">GMNB39</strain>
    </source>
</reference>
<accession>A0A433A169</accession>
<dbReference type="Gene3D" id="3.20.20.70">
    <property type="entry name" value="Aldolase class I"/>
    <property type="match status" value="1"/>
</dbReference>
<dbReference type="AlphaFoldDB" id="A0A433A169"/>
<dbReference type="OrthoDB" id="2349068at2759"/>
<evidence type="ECO:0000313" key="5">
    <source>
        <dbReference type="Proteomes" id="UP000268093"/>
    </source>
</evidence>
<dbReference type="EMBL" id="RBNI01021183">
    <property type="protein sequence ID" value="RUO96461.1"/>
    <property type="molecule type" value="Genomic_DNA"/>
</dbReference>
<organism evidence="4 5">
    <name type="scientific">Jimgerdemannia flammicorona</name>
    <dbReference type="NCBI Taxonomy" id="994334"/>
    <lineage>
        <taxon>Eukaryota</taxon>
        <taxon>Fungi</taxon>
        <taxon>Fungi incertae sedis</taxon>
        <taxon>Mucoromycota</taxon>
        <taxon>Mucoromycotina</taxon>
        <taxon>Endogonomycetes</taxon>
        <taxon>Endogonales</taxon>
        <taxon>Endogonaceae</taxon>
        <taxon>Jimgerdemannia</taxon>
    </lineage>
</organism>
<keyword evidence="1" id="KW-0285">Flavoprotein</keyword>
<dbReference type="GO" id="GO:0018580">
    <property type="term" value="F:nitronate monooxygenase activity"/>
    <property type="evidence" value="ECO:0007669"/>
    <property type="project" value="InterPro"/>
</dbReference>
<name>A0A433A169_9FUNG</name>
<keyword evidence="5" id="KW-1185">Reference proteome</keyword>
<protein>
    <submittedName>
        <fullName evidence="4">Putative 2-nitropropane dioxygenase</fullName>
    </submittedName>
</protein>
<keyword evidence="2" id="KW-0288">FMN</keyword>
<dbReference type="PANTHER" id="PTHR32332:SF31">
    <property type="entry name" value="2-NITROPROPANE DIOXYGENASE FAMILY, PUTATIVE (AFU_ORTHOLOGUE AFUA_2G09850)-RELATED"/>
    <property type="match status" value="1"/>
</dbReference>
<evidence type="ECO:0000256" key="1">
    <source>
        <dbReference type="ARBA" id="ARBA00022630"/>
    </source>
</evidence>
<comment type="caution">
    <text evidence="4">The sequence shown here is derived from an EMBL/GenBank/DDBJ whole genome shotgun (WGS) entry which is preliminary data.</text>
</comment>
<evidence type="ECO:0000313" key="4">
    <source>
        <dbReference type="EMBL" id="RUO96461.1"/>
    </source>
</evidence>
<dbReference type="Proteomes" id="UP000268093">
    <property type="component" value="Unassembled WGS sequence"/>
</dbReference>
<sequence length="372" mass="39541">MNTLFTRTFSHINLTVPIISAPMAFASGGLLAARVSCAGALGLIGSGYNETSDWILAEIATAKRIAPPVGLGNVLPFGLGYITWWLETRPGLLMDALEATRSTPLAAVWFSFGEYRPFLKVVRERSPLTKVIVQVGTVDEAVRAAGDGVDVIVVQGNEAGGHGKSTNSTTITLTPETVTRLRPHHPQLPIISAGGIADGRGLAASLSLGASGVCMGTRFMACDESGYPPGAKRAVVEGSDGGVSTVRTGVFDVLRGLPWPEGYDGRAVRNRVTEEEGMGIEVVREVWETATREGDKDGLVGDVRRAVFAMTLLCVPILTDDVHYWNVAQSPGNLRRLWPWTRPGCPPCRDYRPAHNGGGCGGDSDRFGGVVD</sequence>
<dbReference type="PANTHER" id="PTHR32332">
    <property type="entry name" value="2-NITROPROPANE DIOXYGENASE"/>
    <property type="match status" value="1"/>
</dbReference>
<dbReference type="SUPFAM" id="SSF51412">
    <property type="entry name" value="Inosine monophosphate dehydrogenase (IMPDH)"/>
    <property type="match status" value="1"/>
</dbReference>
<keyword evidence="4" id="KW-0223">Dioxygenase</keyword>
<proteinExistence type="predicted"/>
<evidence type="ECO:0000256" key="2">
    <source>
        <dbReference type="ARBA" id="ARBA00022643"/>
    </source>
</evidence>
<dbReference type="InterPro" id="IPR004136">
    <property type="entry name" value="NMO"/>
</dbReference>
<dbReference type="Pfam" id="PF03060">
    <property type="entry name" value="NMO"/>
    <property type="match status" value="1"/>
</dbReference>